<dbReference type="GO" id="GO:0016301">
    <property type="term" value="F:kinase activity"/>
    <property type="evidence" value="ECO:0007669"/>
    <property type="project" value="UniProtKB-KW"/>
</dbReference>
<reference evidence="1" key="1">
    <citation type="submission" date="2014-09" db="EMBL/GenBank/DDBJ databases">
        <authorList>
            <person name="Magalhaes I.L.F."/>
            <person name="Oliveira U."/>
            <person name="Santos F.R."/>
            <person name="Vidigal T.H.D.A."/>
            <person name="Brescovit A.D."/>
            <person name="Santos A.J."/>
        </authorList>
    </citation>
    <scope>NUCLEOTIDE SEQUENCE</scope>
    <source>
        <tissue evidence="1">Shoot tissue taken approximately 20 cm above the soil surface</tissue>
    </source>
</reference>
<proteinExistence type="predicted"/>
<keyword evidence="1" id="KW-0808">Transferase</keyword>
<sequence length="37" mass="4228">MDLIRFEIDLTKSITRLEERFTGLVILSLPLAIALLL</sequence>
<keyword evidence="1" id="KW-0418">Kinase</keyword>
<evidence type="ECO:0000313" key="1">
    <source>
        <dbReference type="EMBL" id="JAD99512.1"/>
    </source>
</evidence>
<organism evidence="1">
    <name type="scientific">Arundo donax</name>
    <name type="common">Giant reed</name>
    <name type="synonym">Donax arundinaceus</name>
    <dbReference type="NCBI Taxonomy" id="35708"/>
    <lineage>
        <taxon>Eukaryota</taxon>
        <taxon>Viridiplantae</taxon>
        <taxon>Streptophyta</taxon>
        <taxon>Embryophyta</taxon>
        <taxon>Tracheophyta</taxon>
        <taxon>Spermatophyta</taxon>
        <taxon>Magnoliopsida</taxon>
        <taxon>Liliopsida</taxon>
        <taxon>Poales</taxon>
        <taxon>Poaceae</taxon>
        <taxon>PACMAD clade</taxon>
        <taxon>Arundinoideae</taxon>
        <taxon>Arundineae</taxon>
        <taxon>Arundo</taxon>
    </lineage>
</organism>
<name>A0A0A9EU18_ARUDO</name>
<reference evidence="1" key="2">
    <citation type="journal article" date="2015" name="Data Brief">
        <title>Shoot transcriptome of the giant reed, Arundo donax.</title>
        <authorList>
            <person name="Barrero R.A."/>
            <person name="Guerrero F.D."/>
            <person name="Moolhuijzen P."/>
            <person name="Goolsby J.A."/>
            <person name="Tidwell J."/>
            <person name="Bellgard S.E."/>
            <person name="Bellgard M.I."/>
        </authorList>
    </citation>
    <scope>NUCLEOTIDE SEQUENCE</scope>
    <source>
        <tissue evidence="1">Shoot tissue taken approximately 20 cm above the soil surface</tissue>
    </source>
</reference>
<protein>
    <submittedName>
        <fullName evidence="1">6-phosphofructokinase</fullName>
    </submittedName>
</protein>
<accession>A0A0A9EU18</accession>
<dbReference type="EMBL" id="GBRH01198383">
    <property type="protein sequence ID" value="JAD99512.1"/>
    <property type="molecule type" value="Transcribed_RNA"/>
</dbReference>
<dbReference type="AlphaFoldDB" id="A0A0A9EU18"/>